<feature type="compositionally biased region" description="Low complexity" evidence="1">
    <location>
        <begin position="108"/>
        <end position="125"/>
    </location>
</feature>
<keyword evidence="4" id="KW-1185">Reference proteome</keyword>
<dbReference type="InterPro" id="IPR027417">
    <property type="entry name" value="P-loop_NTPase"/>
</dbReference>
<evidence type="ECO:0000313" key="3">
    <source>
        <dbReference type="EMBL" id="KIW53816.1"/>
    </source>
</evidence>
<sequence>MESITAYRSAVTKGQKGIIAANARNNKATGPLTVRVHTAVRNRDLARAISAQGVLTLSGLSLATWRFAQQRSSDEGVDMWLQGISEQGKTLATLAFVDRILTCGPSVTTSASTSTGNASASPAPNLNGGTIQLKPRLLRISHSRDIAQANHDLLVKYTEGTGIAPELILGGRCKVKTRFRSVHPECPVVSVTPGMLKSMVDNEQMTFDNLKYLVFDEPQILLRDDTVKHIFFNNDKYDLAKRGKEVSRLFLTSIPPLPCTSDSISHIVPFTRKYHTGKNPFYTWLGVEVPPPE</sequence>
<reference evidence="3 4" key="1">
    <citation type="submission" date="2015-01" db="EMBL/GenBank/DDBJ databases">
        <title>The Genome Sequence of Exophiala xenobiotica CBS118157.</title>
        <authorList>
            <consortium name="The Broad Institute Genomics Platform"/>
            <person name="Cuomo C."/>
            <person name="de Hoog S."/>
            <person name="Gorbushina A."/>
            <person name="Stielow B."/>
            <person name="Teixiera M."/>
            <person name="Abouelleil A."/>
            <person name="Chapman S.B."/>
            <person name="Priest M."/>
            <person name="Young S.K."/>
            <person name="Wortman J."/>
            <person name="Nusbaum C."/>
            <person name="Birren B."/>
        </authorList>
    </citation>
    <scope>NUCLEOTIDE SEQUENCE [LARGE SCALE GENOMIC DNA]</scope>
    <source>
        <strain evidence="3 4">CBS 118157</strain>
    </source>
</reference>
<protein>
    <recommendedName>
        <fullName evidence="2">DEAD/DEAH-box helicase domain-containing protein</fullName>
    </recommendedName>
</protein>
<organism evidence="3 4">
    <name type="scientific">Exophiala xenobiotica</name>
    <dbReference type="NCBI Taxonomy" id="348802"/>
    <lineage>
        <taxon>Eukaryota</taxon>
        <taxon>Fungi</taxon>
        <taxon>Dikarya</taxon>
        <taxon>Ascomycota</taxon>
        <taxon>Pezizomycotina</taxon>
        <taxon>Eurotiomycetes</taxon>
        <taxon>Chaetothyriomycetidae</taxon>
        <taxon>Chaetothyriales</taxon>
        <taxon>Herpotrichiellaceae</taxon>
        <taxon>Exophiala</taxon>
    </lineage>
</organism>
<evidence type="ECO:0000259" key="2">
    <source>
        <dbReference type="Pfam" id="PF00270"/>
    </source>
</evidence>
<dbReference type="GeneID" id="25328136"/>
<dbReference type="RefSeq" id="XP_013314400.1">
    <property type="nucleotide sequence ID" value="XM_013458946.1"/>
</dbReference>
<dbReference type="InterPro" id="IPR011545">
    <property type="entry name" value="DEAD/DEAH_box_helicase_dom"/>
</dbReference>
<dbReference type="SUPFAM" id="SSF52540">
    <property type="entry name" value="P-loop containing nucleoside triphosphate hydrolases"/>
    <property type="match status" value="1"/>
</dbReference>
<dbReference type="EMBL" id="KN847320">
    <property type="protein sequence ID" value="KIW53816.1"/>
    <property type="molecule type" value="Genomic_DNA"/>
</dbReference>
<evidence type="ECO:0000313" key="4">
    <source>
        <dbReference type="Proteomes" id="UP000054342"/>
    </source>
</evidence>
<evidence type="ECO:0000256" key="1">
    <source>
        <dbReference type="SAM" id="MobiDB-lite"/>
    </source>
</evidence>
<dbReference type="GO" id="GO:0003676">
    <property type="term" value="F:nucleic acid binding"/>
    <property type="evidence" value="ECO:0007669"/>
    <property type="project" value="InterPro"/>
</dbReference>
<dbReference type="GO" id="GO:0005524">
    <property type="term" value="F:ATP binding"/>
    <property type="evidence" value="ECO:0007669"/>
    <property type="project" value="InterPro"/>
</dbReference>
<feature type="region of interest" description="Disordered" evidence="1">
    <location>
        <begin position="108"/>
        <end position="128"/>
    </location>
</feature>
<accession>A0A0D2BMQ6</accession>
<dbReference type="Proteomes" id="UP000054342">
    <property type="component" value="Unassembled WGS sequence"/>
</dbReference>
<feature type="domain" description="DEAD/DEAH-box helicase" evidence="2">
    <location>
        <begin position="88"/>
        <end position="225"/>
    </location>
</feature>
<dbReference type="AlphaFoldDB" id="A0A0D2BMQ6"/>
<dbReference type="Pfam" id="PF00270">
    <property type="entry name" value="DEAD"/>
    <property type="match status" value="1"/>
</dbReference>
<dbReference type="Gene3D" id="3.40.50.300">
    <property type="entry name" value="P-loop containing nucleotide triphosphate hydrolases"/>
    <property type="match status" value="1"/>
</dbReference>
<proteinExistence type="predicted"/>
<gene>
    <name evidence="3" type="ORF">PV05_06228</name>
</gene>
<name>A0A0D2BMQ6_9EURO</name>
<dbReference type="HOGENOM" id="CLU_950060_0_0_1"/>